<evidence type="ECO:0000313" key="2">
    <source>
        <dbReference type="Proteomes" id="UP000036959"/>
    </source>
</evidence>
<accession>A0A0L0MHW3</accession>
<organism evidence="1 2">
    <name type="scientific">Candidatus Burkholderia verschuerenii</name>
    <dbReference type="NCBI Taxonomy" id="242163"/>
    <lineage>
        <taxon>Bacteria</taxon>
        <taxon>Pseudomonadati</taxon>
        <taxon>Pseudomonadota</taxon>
        <taxon>Betaproteobacteria</taxon>
        <taxon>Burkholderiales</taxon>
        <taxon>Burkholderiaceae</taxon>
        <taxon>Burkholderia</taxon>
    </lineage>
</organism>
<proteinExistence type="predicted"/>
<reference evidence="2" key="1">
    <citation type="submission" date="2015-06" db="EMBL/GenBank/DDBJ databases">
        <title>Comparative genomics of Burkholderia leaf nodule symbionts.</title>
        <authorList>
            <person name="Carlier A."/>
            <person name="Eberl L."/>
            <person name="Pinto-Carbo M."/>
        </authorList>
    </citation>
    <scope>NUCLEOTIDE SEQUENCE [LARGE SCALE GENOMIC DNA]</scope>
    <source>
        <strain evidence="2">UZHbot4</strain>
    </source>
</reference>
<name>A0A0L0MHW3_9BURK</name>
<dbReference type="OrthoDB" id="8966903at2"/>
<comment type="caution">
    <text evidence="1">The sequence shown here is derived from an EMBL/GenBank/DDBJ whole genome shotgun (WGS) entry which is preliminary data.</text>
</comment>
<evidence type="ECO:0000313" key="1">
    <source>
        <dbReference type="EMBL" id="KND61885.1"/>
    </source>
</evidence>
<keyword evidence="2" id="KW-1185">Reference proteome</keyword>
<protein>
    <submittedName>
        <fullName evidence="1">Uncharacterized protein</fullName>
    </submittedName>
</protein>
<dbReference type="Proteomes" id="UP000036959">
    <property type="component" value="Unassembled WGS sequence"/>
</dbReference>
<sequence length="67" mass="7300">MASSNEGNLKAFVTTAEQSGGFVWVMALVDFESREVRRAMVSEENFATADAARDAGNDRLKGMANDR</sequence>
<gene>
    <name evidence="1" type="ORF">BVER_05950c</name>
</gene>
<dbReference type="RefSeq" id="WP_050452199.1">
    <property type="nucleotide sequence ID" value="NZ_LFJJ01000010.1"/>
</dbReference>
<dbReference type="AlphaFoldDB" id="A0A0L0MHW3"/>
<dbReference type="PATRIC" id="fig|242163.4.peg.227"/>
<dbReference type="EMBL" id="LFJJ01000010">
    <property type="protein sequence ID" value="KND61885.1"/>
    <property type="molecule type" value="Genomic_DNA"/>
</dbReference>